<dbReference type="InterPro" id="IPR001841">
    <property type="entry name" value="Znf_RING"/>
</dbReference>
<protein>
    <recommendedName>
        <fullName evidence="6">RING-type domain-containing protein</fullName>
    </recommendedName>
</protein>
<dbReference type="InterPro" id="IPR013083">
    <property type="entry name" value="Znf_RING/FYVE/PHD"/>
</dbReference>
<dbReference type="SUPFAM" id="SSF57850">
    <property type="entry name" value="RING/U-box"/>
    <property type="match status" value="1"/>
</dbReference>
<evidence type="ECO:0000256" key="3">
    <source>
        <dbReference type="ARBA" id="ARBA00022833"/>
    </source>
</evidence>
<dbReference type="EMBL" id="CAJNNV010025110">
    <property type="protein sequence ID" value="CAE8612351.1"/>
    <property type="molecule type" value="Genomic_DNA"/>
</dbReference>
<dbReference type="Gene3D" id="3.30.40.10">
    <property type="entry name" value="Zinc/RING finger domain, C3HC4 (zinc finger)"/>
    <property type="match status" value="1"/>
</dbReference>
<sequence>MDVREAEAEELDDLRDCLHMGASDDSPMASTKAPASSFGEDVRTQSWTQSSMDTVVDEVGSIVDTVVDSDCEQEYVGAMGVPLLGFNMDSLLRSVLNESEETLPGTVRSQVPDELAAAEGPLRQANLQPVRLPRLPGVANRGEFSLDWMWQLSMRSSTVCVLETARSLGEESVYTPTQMAGIPAASFADSGTFRLGSPSLLSEDAAEDSTSEDVVSVPLLDRNDSRRSWDEQAVEMGGHTSYLMDSDALSASPASVDSFTSPRPMFDDSVGEMLRRISFENNLLDDAVYGTLQRVLQMDSAQDPPGLSEEKIRDLPKVRYTGKDHNCSICLDSFQEGDLLTALPCEHFFHSECVTHWMQRATRCPLCRTSVE</sequence>
<comment type="caution">
    <text evidence="7">The sequence shown here is derived from an EMBL/GenBank/DDBJ whole genome shotgun (WGS) entry which is preliminary data.</text>
</comment>
<dbReference type="SMART" id="SM00184">
    <property type="entry name" value="RING"/>
    <property type="match status" value="1"/>
</dbReference>
<evidence type="ECO:0000313" key="8">
    <source>
        <dbReference type="Proteomes" id="UP000654075"/>
    </source>
</evidence>
<name>A0A813FP03_POLGL</name>
<dbReference type="AlphaFoldDB" id="A0A813FP03"/>
<feature type="region of interest" description="Disordered" evidence="5">
    <location>
        <begin position="18"/>
        <end position="45"/>
    </location>
</feature>
<dbReference type="Pfam" id="PF13639">
    <property type="entry name" value="zf-RING_2"/>
    <property type="match status" value="1"/>
</dbReference>
<feature type="domain" description="RING-type" evidence="6">
    <location>
        <begin position="327"/>
        <end position="368"/>
    </location>
</feature>
<keyword evidence="1" id="KW-0479">Metal-binding</keyword>
<evidence type="ECO:0000256" key="5">
    <source>
        <dbReference type="SAM" id="MobiDB-lite"/>
    </source>
</evidence>
<evidence type="ECO:0000256" key="2">
    <source>
        <dbReference type="ARBA" id="ARBA00022771"/>
    </source>
</evidence>
<dbReference type="GO" id="GO:0008270">
    <property type="term" value="F:zinc ion binding"/>
    <property type="evidence" value="ECO:0007669"/>
    <property type="project" value="UniProtKB-KW"/>
</dbReference>
<dbReference type="GO" id="GO:0061630">
    <property type="term" value="F:ubiquitin protein ligase activity"/>
    <property type="evidence" value="ECO:0007669"/>
    <property type="project" value="TreeGrafter"/>
</dbReference>
<evidence type="ECO:0000259" key="6">
    <source>
        <dbReference type="PROSITE" id="PS50089"/>
    </source>
</evidence>
<proteinExistence type="predicted"/>
<dbReference type="OrthoDB" id="8062037at2759"/>
<dbReference type="PROSITE" id="PS50089">
    <property type="entry name" value="ZF_RING_2"/>
    <property type="match status" value="1"/>
</dbReference>
<keyword evidence="8" id="KW-1185">Reference proteome</keyword>
<keyword evidence="3" id="KW-0862">Zinc</keyword>
<dbReference type="Proteomes" id="UP000654075">
    <property type="component" value="Unassembled WGS sequence"/>
</dbReference>
<evidence type="ECO:0000256" key="1">
    <source>
        <dbReference type="ARBA" id="ARBA00022723"/>
    </source>
</evidence>
<dbReference type="InterPro" id="IPR051834">
    <property type="entry name" value="RING_finger_E3_ligase"/>
</dbReference>
<organism evidence="7 8">
    <name type="scientific">Polarella glacialis</name>
    <name type="common">Dinoflagellate</name>
    <dbReference type="NCBI Taxonomy" id="89957"/>
    <lineage>
        <taxon>Eukaryota</taxon>
        <taxon>Sar</taxon>
        <taxon>Alveolata</taxon>
        <taxon>Dinophyceae</taxon>
        <taxon>Suessiales</taxon>
        <taxon>Suessiaceae</taxon>
        <taxon>Polarella</taxon>
    </lineage>
</organism>
<dbReference type="CDD" id="cd16454">
    <property type="entry name" value="RING-H2_PA-TM-RING"/>
    <property type="match status" value="1"/>
</dbReference>
<dbReference type="PANTHER" id="PTHR45931:SF3">
    <property type="entry name" value="RING ZINC FINGER-CONTAINING PROTEIN"/>
    <property type="match status" value="1"/>
</dbReference>
<accession>A0A813FP03</accession>
<dbReference type="GO" id="GO:0006511">
    <property type="term" value="P:ubiquitin-dependent protein catabolic process"/>
    <property type="evidence" value="ECO:0007669"/>
    <property type="project" value="TreeGrafter"/>
</dbReference>
<evidence type="ECO:0000313" key="7">
    <source>
        <dbReference type="EMBL" id="CAE8612351.1"/>
    </source>
</evidence>
<reference evidence="7" key="1">
    <citation type="submission" date="2021-02" db="EMBL/GenBank/DDBJ databases">
        <authorList>
            <person name="Dougan E. K."/>
            <person name="Rhodes N."/>
            <person name="Thang M."/>
            <person name="Chan C."/>
        </authorList>
    </citation>
    <scope>NUCLEOTIDE SEQUENCE</scope>
</reference>
<gene>
    <name evidence="7" type="ORF">PGLA1383_LOCUS30143</name>
</gene>
<dbReference type="GO" id="GO:0005634">
    <property type="term" value="C:nucleus"/>
    <property type="evidence" value="ECO:0007669"/>
    <property type="project" value="TreeGrafter"/>
</dbReference>
<dbReference type="PANTHER" id="PTHR45931">
    <property type="entry name" value="SI:CH211-59O9.10"/>
    <property type="match status" value="1"/>
</dbReference>
<evidence type="ECO:0000256" key="4">
    <source>
        <dbReference type="PROSITE-ProRule" id="PRU00175"/>
    </source>
</evidence>
<keyword evidence="2 4" id="KW-0863">Zinc-finger</keyword>